<keyword evidence="1" id="KW-0732">Signal</keyword>
<accession>A0A4R7PAL0</accession>
<dbReference type="AlphaFoldDB" id="A0A4R7PAL0"/>
<sequence>MKTFKSFALSACTAASTLMFVALSTPTQAWAIQRNGPVFNGPVLNGPIVQGPVVQGPVLQGPVIQGPVLQGPIVQGPLLQGPTARGAHLGKFVAVTLPGGERIPVH</sequence>
<feature type="chain" id="PRO_5030099574" evidence="1">
    <location>
        <begin position="32"/>
        <end position="106"/>
    </location>
</feature>
<reference evidence="2 3" key="1">
    <citation type="submission" date="2019-03" db="EMBL/GenBank/DDBJ databases">
        <title>Genomic Encyclopedia of Type Strains, Phase IV (KMG-IV): sequencing the most valuable type-strain genomes for metagenomic binning, comparative biology and taxonomic classification.</title>
        <authorList>
            <person name="Goeker M."/>
        </authorList>
    </citation>
    <scope>NUCLEOTIDE SEQUENCE [LARGE SCALE GENOMIC DNA]</scope>
    <source>
        <strain evidence="2 3">DSM 26377</strain>
    </source>
</reference>
<dbReference type="RefSeq" id="WP_133879710.1">
    <property type="nucleotide sequence ID" value="NZ_MWIN01000022.1"/>
</dbReference>
<keyword evidence="3" id="KW-1185">Reference proteome</keyword>
<dbReference type="EMBL" id="SOBT01000008">
    <property type="protein sequence ID" value="TDU31093.1"/>
    <property type="molecule type" value="Genomic_DNA"/>
</dbReference>
<name>A0A4R7PAL0_9GAMM</name>
<gene>
    <name evidence="2" type="ORF">DFR24_0452</name>
</gene>
<dbReference type="Proteomes" id="UP000295341">
    <property type="component" value="Unassembled WGS sequence"/>
</dbReference>
<feature type="signal peptide" evidence="1">
    <location>
        <begin position="1"/>
        <end position="31"/>
    </location>
</feature>
<evidence type="ECO:0000256" key="1">
    <source>
        <dbReference type="SAM" id="SignalP"/>
    </source>
</evidence>
<evidence type="ECO:0000313" key="2">
    <source>
        <dbReference type="EMBL" id="TDU31093.1"/>
    </source>
</evidence>
<organism evidence="2 3">
    <name type="scientific">Panacagrimonas perspica</name>
    <dbReference type="NCBI Taxonomy" id="381431"/>
    <lineage>
        <taxon>Bacteria</taxon>
        <taxon>Pseudomonadati</taxon>
        <taxon>Pseudomonadota</taxon>
        <taxon>Gammaproteobacteria</taxon>
        <taxon>Nevskiales</taxon>
        <taxon>Nevskiaceae</taxon>
        <taxon>Panacagrimonas</taxon>
    </lineage>
</organism>
<evidence type="ECO:0000313" key="3">
    <source>
        <dbReference type="Proteomes" id="UP000295341"/>
    </source>
</evidence>
<protein>
    <submittedName>
        <fullName evidence="2">Uncharacterized protein</fullName>
    </submittedName>
</protein>
<proteinExistence type="predicted"/>
<comment type="caution">
    <text evidence="2">The sequence shown here is derived from an EMBL/GenBank/DDBJ whole genome shotgun (WGS) entry which is preliminary data.</text>
</comment>